<dbReference type="EMBL" id="JAHRHJ020000004">
    <property type="protein sequence ID" value="KAH9320090.1"/>
    <property type="molecule type" value="Genomic_DNA"/>
</dbReference>
<reference evidence="1 2" key="1">
    <citation type="journal article" date="2021" name="Nat. Plants">
        <title>The Taxus genome provides insights into paclitaxel biosynthesis.</title>
        <authorList>
            <person name="Xiong X."/>
            <person name="Gou J."/>
            <person name="Liao Q."/>
            <person name="Li Y."/>
            <person name="Zhou Q."/>
            <person name="Bi G."/>
            <person name="Li C."/>
            <person name="Du R."/>
            <person name="Wang X."/>
            <person name="Sun T."/>
            <person name="Guo L."/>
            <person name="Liang H."/>
            <person name="Lu P."/>
            <person name="Wu Y."/>
            <person name="Zhang Z."/>
            <person name="Ro D.K."/>
            <person name="Shang Y."/>
            <person name="Huang S."/>
            <person name="Yan J."/>
        </authorList>
    </citation>
    <scope>NUCLEOTIDE SEQUENCE [LARGE SCALE GENOMIC DNA]</scope>
    <source>
        <strain evidence="1">Ta-2019</strain>
    </source>
</reference>
<accession>A0AA38LFG0</accession>
<proteinExistence type="predicted"/>
<dbReference type="Proteomes" id="UP000824469">
    <property type="component" value="Unassembled WGS sequence"/>
</dbReference>
<name>A0AA38LFG0_TAXCH</name>
<dbReference type="AlphaFoldDB" id="A0AA38LFG0"/>
<comment type="caution">
    <text evidence="1">The sequence shown here is derived from an EMBL/GenBank/DDBJ whole genome shotgun (WGS) entry which is preliminary data.</text>
</comment>
<evidence type="ECO:0008006" key="3">
    <source>
        <dbReference type="Google" id="ProtNLM"/>
    </source>
</evidence>
<evidence type="ECO:0000313" key="1">
    <source>
        <dbReference type="EMBL" id="KAH9320090.1"/>
    </source>
</evidence>
<keyword evidence="2" id="KW-1185">Reference proteome</keyword>
<gene>
    <name evidence="1" type="ORF">KI387_021859</name>
</gene>
<sequence>MSLNCPQLIEIRLEKIPIVCDSDFPKDQKKKTPLPLELNLPSCQRLCVECKLLQLSVFSKMKQVRKLKLLDVIPGKGQPFITILSGFLDIEELSIDSDCFQDTATGEVAQTLSLPLEKLKNVVIDVSGFGEKEIAMIGCLLRSASSLQTMTLILPECLKGIHDRNFANQVLDLKRSSAEKHGNAPGGHVSWQKRFRNGNGKRKRNVVETCQTFPEMPGTFPPLF</sequence>
<organism evidence="1 2">
    <name type="scientific">Taxus chinensis</name>
    <name type="common">Chinese yew</name>
    <name type="synonym">Taxus wallichiana var. chinensis</name>
    <dbReference type="NCBI Taxonomy" id="29808"/>
    <lineage>
        <taxon>Eukaryota</taxon>
        <taxon>Viridiplantae</taxon>
        <taxon>Streptophyta</taxon>
        <taxon>Embryophyta</taxon>
        <taxon>Tracheophyta</taxon>
        <taxon>Spermatophyta</taxon>
        <taxon>Pinopsida</taxon>
        <taxon>Pinidae</taxon>
        <taxon>Conifers II</taxon>
        <taxon>Cupressales</taxon>
        <taxon>Taxaceae</taxon>
        <taxon>Taxus</taxon>
    </lineage>
</organism>
<evidence type="ECO:0000313" key="2">
    <source>
        <dbReference type="Proteomes" id="UP000824469"/>
    </source>
</evidence>
<protein>
    <recommendedName>
        <fullName evidence="3">FBD domain-containing protein</fullName>
    </recommendedName>
</protein>